<dbReference type="OrthoDB" id="9797990at2"/>
<dbReference type="RefSeq" id="WP_075020472.1">
    <property type="nucleotide sequence ID" value="NZ_FOVH01000002.1"/>
</dbReference>
<dbReference type="eggNOG" id="COG3375">
    <property type="taxonomic scope" value="Bacteria"/>
</dbReference>
<organism evidence="2 3">
    <name type="scientific">Actinomadura madurae</name>
    <dbReference type="NCBI Taxonomy" id="1993"/>
    <lineage>
        <taxon>Bacteria</taxon>
        <taxon>Bacillati</taxon>
        <taxon>Actinomycetota</taxon>
        <taxon>Actinomycetes</taxon>
        <taxon>Streptosporangiales</taxon>
        <taxon>Thermomonosporaceae</taxon>
        <taxon>Actinomadura</taxon>
    </lineage>
</organism>
<name>A0A1I5AJ16_9ACTN</name>
<dbReference type="InParanoid" id="A0A1I5AJ16"/>
<evidence type="ECO:0000313" key="3">
    <source>
        <dbReference type="Proteomes" id="UP000183413"/>
    </source>
</evidence>
<dbReference type="Proteomes" id="UP000183413">
    <property type="component" value="Unassembled WGS sequence"/>
</dbReference>
<dbReference type="PANTHER" id="PTHR41700:SF1">
    <property type="entry name" value="N-ACETYLTRANSFERASE DOMAIN-CONTAINING PROTEIN"/>
    <property type="match status" value="1"/>
</dbReference>
<keyword evidence="3" id="KW-1185">Reference proteome</keyword>
<evidence type="ECO:0000259" key="1">
    <source>
        <dbReference type="PROSITE" id="PS51186"/>
    </source>
</evidence>
<dbReference type="InterPro" id="IPR000182">
    <property type="entry name" value="GNAT_dom"/>
</dbReference>
<feature type="domain" description="N-acetyltransferase" evidence="1">
    <location>
        <begin position="29"/>
        <end position="173"/>
    </location>
</feature>
<keyword evidence="2" id="KW-0808">Transferase</keyword>
<dbReference type="PANTHER" id="PTHR41700">
    <property type="entry name" value="GCN5-RELATED N-ACETYLTRANSFERASE"/>
    <property type="match status" value="1"/>
</dbReference>
<dbReference type="SUPFAM" id="SSF55729">
    <property type="entry name" value="Acyl-CoA N-acyltransferases (Nat)"/>
    <property type="match status" value="1"/>
</dbReference>
<reference evidence="2 3" key="1">
    <citation type="submission" date="2016-10" db="EMBL/GenBank/DDBJ databases">
        <authorList>
            <person name="de Groot N.N."/>
        </authorList>
    </citation>
    <scope>NUCLEOTIDE SEQUENCE [LARGE SCALE GENOMIC DNA]</scope>
    <source>
        <strain evidence="2 3">DSM 43067</strain>
    </source>
</reference>
<protein>
    <submittedName>
        <fullName evidence="2">Predicted acetyltransferase, GNAT superfamily</fullName>
    </submittedName>
</protein>
<dbReference type="PROSITE" id="PS51186">
    <property type="entry name" value="GNAT"/>
    <property type="match status" value="1"/>
</dbReference>
<sequence>MTDISVANAEPVLVSAALAAETAASAAGVSVRELTDITELADVVSLFAAIWGRSDNPPVTIELLRAFAKAGNYVVGAFDGDRLIGACVGFFAPAGGVLHSHIAGVSADATGRSVGFALKQHQRAWALLRDVDEIAWTFDPLVARNAYFNLVKLAARPVEYLPNFYGPMVDAINSDGETDRLLVRWRLRDDAVAVACLGGGAGEVAADELKAGAVVALDIAEDGGPVPGRLDGATSLVAVPWDITALRANEPELARRWRLAVRGALIGLAERGGRIDGFDRTGWYIVRSES</sequence>
<gene>
    <name evidence="2" type="ORF">SAMN04489713_102616</name>
</gene>
<dbReference type="EMBL" id="FOVH01000002">
    <property type="protein sequence ID" value="SFN62382.1"/>
    <property type="molecule type" value="Genomic_DNA"/>
</dbReference>
<evidence type="ECO:0000313" key="2">
    <source>
        <dbReference type="EMBL" id="SFN62382.1"/>
    </source>
</evidence>
<dbReference type="STRING" id="1993.SAMN04489713_102616"/>
<dbReference type="Gene3D" id="3.40.630.30">
    <property type="match status" value="1"/>
</dbReference>
<dbReference type="InterPro" id="IPR038764">
    <property type="entry name" value="GNAT_N_AcTrfase_prd"/>
</dbReference>
<dbReference type="InterPro" id="IPR016181">
    <property type="entry name" value="Acyl_CoA_acyltransferase"/>
</dbReference>
<dbReference type="GO" id="GO:0016747">
    <property type="term" value="F:acyltransferase activity, transferring groups other than amino-acyl groups"/>
    <property type="evidence" value="ECO:0007669"/>
    <property type="project" value="InterPro"/>
</dbReference>
<accession>A0A1I5AJ16</accession>
<proteinExistence type="predicted"/>
<dbReference type="AlphaFoldDB" id="A0A1I5AJ16"/>